<dbReference type="EMBL" id="JBIYSL010000005">
    <property type="protein sequence ID" value="MFK0524913.1"/>
    <property type="molecule type" value="Genomic_DNA"/>
</dbReference>
<dbReference type="InterPro" id="IPR034660">
    <property type="entry name" value="DinB/YfiT-like"/>
</dbReference>
<reference evidence="2 3" key="1">
    <citation type="submission" date="2024-11" db="EMBL/GenBank/DDBJ databases">
        <title>Identification and Characterization of a Novel Fosfomycin Bacillithiol Transferase FosB8 in Paenibacillus illinoisensis.</title>
        <authorList>
            <person name="Lu W."/>
        </authorList>
    </citation>
    <scope>NUCLEOTIDE SEQUENCE [LARGE SCALE GENOMIC DNA]</scope>
    <source>
        <strain evidence="2 3">WP77</strain>
    </source>
</reference>
<dbReference type="Proteomes" id="UP001618531">
    <property type="component" value="Unassembled WGS sequence"/>
</dbReference>
<dbReference type="SUPFAM" id="SSF109854">
    <property type="entry name" value="DinB/YfiT-like putative metalloenzymes"/>
    <property type="match status" value="1"/>
</dbReference>
<proteinExistence type="predicted"/>
<protein>
    <submittedName>
        <fullName evidence="2">DinB family protein</fullName>
    </submittedName>
</protein>
<organism evidence="2 3">
    <name type="scientific">Paenibacillus illinoisensis</name>
    <dbReference type="NCBI Taxonomy" id="59845"/>
    <lineage>
        <taxon>Bacteria</taxon>
        <taxon>Bacillati</taxon>
        <taxon>Bacillota</taxon>
        <taxon>Bacilli</taxon>
        <taxon>Bacillales</taxon>
        <taxon>Paenibacillaceae</taxon>
        <taxon>Paenibacillus</taxon>
    </lineage>
</organism>
<dbReference type="RefSeq" id="WP_402877573.1">
    <property type="nucleotide sequence ID" value="NZ_JBIYSL010000005.1"/>
</dbReference>
<keyword evidence="3" id="KW-1185">Reference proteome</keyword>
<accession>A0ABW8HZL1</accession>
<evidence type="ECO:0000313" key="3">
    <source>
        <dbReference type="Proteomes" id="UP001618531"/>
    </source>
</evidence>
<feature type="domain" description="DinB-like" evidence="1">
    <location>
        <begin position="22"/>
        <end position="146"/>
    </location>
</feature>
<sequence>MLTTTVSELKVLLQSVPLSVLALNPDELVQPRMEGKWSRLQILGHLCDSALHNVSRFVQMQHQTEPLSITPYHQDQWVESQQYVSAPIEEVLNLWISLNQSVIRILSSMPETGESATCVLPDGSVVTMEWLAQDYVQHLQHHLQQIFGEHRTLETDK</sequence>
<dbReference type="Pfam" id="PF12867">
    <property type="entry name" value="DinB_2"/>
    <property type="match status" value="1"/>
</dbReference>
<dbReference type="Gene3D" id="1.20.120.450">
    <property type="entry name" value="dinb family like domain"/>
    <property type="match status" value="1"/>
</dbReference>
<dbReference type="InterPro" id="IPR024775">
    <property type="entry name" value="DinB-like"/>
</dbReference>
<gene>
    <name evidence="2" type="ORF">ACINKY_22170</name>
</gene>
<evidence type="ECO:0000259" key="1">
    <source>
        <dbReference type="Pfam" id="PF12867"/>
    </source>
</evidence>
<name>A0ABW8HZL1_9BACL</name>
<evidence type="ECO:0000313" key="2">
    <source>
        <dbReference type="EMBL" id="MFK0524913.1"/>
    </source>
</evidence>
<comment type="caution">
    <text evidence="2">The sequence shown here is derived from an EMBL/GenBank/DDBJ whole genome shotgun (WGS) entry which is preliminary data.</text>
</comment>